<proteinExistence type="predicted"/>
<sequence>MSSILKRIKIVSEKEGISVSALEASIGASKGVFTRALANNTDVQAKWLVNLAEKYPKYSSEWLLRGEGDMLKPVLAKDSEETYLTSELEGITNGEINTLKQLIASQNMTIKSQEKTIMSLERLLSSFEQEIEWLRNK</sequence>
<protein>
    <recommendedName>
        <fullName evidence="4">HTH cro/C1-type domain-containing protein</fullName>
    </recommendedName>
</protein>
<evidence type="ECO:0008006" key="4">
    <source>
        <dbReference type="Google" id="ProtNLM"/>
    </source>
</evidence>
<accession>A0ABP8AHP1</accession>
<keyword evidence="3" id="KW-1185">Reference proteome</keyword>
<name>A0ABP8AHP1_9SPHI</name>
<comment type="caution">
    <text evidence="2">The sequence shown here is derived from an EMBL/GenBank/DDBJ whole genome shotgun (WGS) entry which is preliminary data.</text>
</comment>
<evidence type="ECO:0000313" key="2">
    <source>
        <dbReference type="EMBL" id="GAA4184110.1"/>
    </source>
</evidence>
<dbReference type="EMBL" id="BAAAZK010000008">
    <property type="protein sequence ID" value="GAA4184110.1"/>
    <property type="molecule type" value="Genomic_DNA"/>
</dbReference>
<keyword evidence="1" id="KW-0175">Coiled coil</keyword>
<evidence type="ECO:0000256" key="1">
    <source>
        <dbReference type="SAM" id="Coils"/>
    </source>
</evidence>
<organism evidence="2 3">
    <name type="scientific">Sphingobacterium ginsenosidimutans</name>
    <dbReference type="NCBI Taxonomy" id="687845"/>
    <lineage>
        <taxon>Bacteria</taxon>
        <taxon>Pseudomonadati</taxon>
        <taxon>Bacteroidota</taxon>
        <taxon>Sphingobacteriia</taxon>
        <taxon>Sphingobacteriales</taxon>
        <taxon>Sphingobacteriaceae</taxon>
        <taxon>Sphingobacterium</taxon>
    </lineage>
</organism>
<feature type="coiled-coil region" evidence="1">
    <location>
        <begin position="110"/>
        <end position="137"/>
    </location>
</feature>
<evidence type="ECO:0000313" key="3">
    <source>
        <dbReference type="Proteomes" id="UP001500167"/>
    </source>
</evidence>
<dbReference type="Proteomes" id="UP001500167">
    <property type="component" value="Unassembled WGS sequence"/>
</dbReference>
<gene>
    <name evidence="2" type="ORF">GCM10022218_43960</name>
</gene>
<reference evidence="3" key="1">
    <citation type="journal article" date="2019" name="Int. J. Syst. Evol. Microbiol.">
        <title>The Global Catalogue of Microorganisms (GCM) 10K type strain sequencing project: providing services to taxonomists for standard genome sequencing and annotation.</title>
        <authorList>
            <consortium name="The Broad Institute Genomics Platform"/>
            <consortium name="The Broad Institute Genome Sequencing Center for Infectious Disease"/>
            <person name="Wu L."/>
            <person name="Ma J."/>
        </authorList>
    </citation>
    <scope>NUCLEOTIDE SEQUENCE [LARGE SCALE GENOMIC DNA]</scope>
    <source>
        <strain evidence="3">JCM 16722</strain>
    </source>
</reference>
<dbReference type="RefSeq" id="WP_346088382.1">
    <property type="nucleotide sequence ID" value="NZ_BAAAZK010000008.1"/>
</dbReference>